<accession>A0A392VAU9</accession>
<dbReference type="EMBL" id="LXQA011116036">
    <property type="protein sequence ID" value="MCI85468.1"/>
    <property type="molecule type" value="Genomic_DNA"/>
</dbReference>
<reference evidence="1 2" key="1">
    <citation type="journal article" date="2018" name="Front. Plant Sci.">
        <title>Red Clover (Trifolium pratense) and Zigzag Clover (T. medium) - A Picture of Genomic Similarities and Differences.</title>
        <authorList>
            <person name="Dluhosova J."/>
            <person name="Istvanek J."/>
            <person name="Nedelnik J."/>
            <person name="Repkova J."/>
        </authorList>
    </citation>
    <scope>NUCLEOTIDE SEQUENCE [LARGE SCALE GENOMIC DNA]</scope>
    <source>
        <strain evidence="2">cv. 10/8</strain>
        <tissue evidence="1">Leaf</tissue>
    </source>
</reference>
<evidence type="ECO:0000313" key="1">
    <source>
        <dbReference type="EMBL" id="MCI85468.1"/>
    </source>
</evidence>
<dbReference type="Proteomes" id="UP000265520">
    <property type="component" value="Unassembled WGS sequence"/>
</dbReference>
<sequence length="45" mass="4841">RDLARLSEAGLAWRDTMSPGNIISNNLGSTLNFGPQQVQINPNSS</sequence>
<dbReference type="AlphaFoldDB" id="A0A392VAU9"/>
<keyword evidence="2" id="KW-1185">Reference proteome</keyword>
<feature type="non-terminal residue" evidence="1">
    <location>
        <position position="1"/>
    </location>
</feature>
<proteinExistence type="predicted"/>
<organism evidence="1 2">
    <name type="scientific">Trifolium medium</name>
    <dbReference type="NCBI Taxonomy" id="97028"/>
    <lineage>
        <taxon>Eukaryota</taxon>
        <taxon>Viridiplantae</taxon>
        <taxon>Streptophyta</taxon>
        <taxon>Embryophyta</taxon>
        <taxon>Tracheophyta</taxon>
        <taxon>Spermatophyta</taxon>
        <taxon>Magnoliopsida</taxon>
        <taxon>eudicotyledons</taxon>
        <taxon>Gunneridae</taxon>
        <taxon>Pentapetalae</taxon>
        <taxon>rosids</taxon>
        <taxon>fabids</taxon>
        <taxon>Fabales</taxon>
        <taxon>Fabaceae</taxon>
        <taxon>Papilionoideae</taxon>
        <taxon>50 kb inversion clade</taxon>
        <taxon>NPAAA clade</taxon>
        <taxon>Hologalegina</taxon>
        <taxon>IRL clade</taxon>
        <taxon>Trifolieae</taxon>
        <taxon>Trifolium</taxon>
    </lineage>
</organism>
<name>A0A392VAU9_9FABA</name>
<evidence type="ECO:0000313" key="2">
    <source>
        <dbReference type="Proteomes" id="UP000265520"/>
    </source>
</evidence>
<comment type="caution">
    <text evidence="1">The sequence shown here is derived from an EMBL/GenBank/DDBJ whole genome shotgun (WGS) entry which is preliminary data.</text>
</comment>
<protein>
    <submittedName>
        <fullName evidence="1">Uncharacterized protein</fullName>
    </submittedName>
</protein>